<evidence type="ECO:0000256" key="1">
    <source>
        <dbReference type="SAM" id="MobiDB-lite"/>
    </source>
</evidence>
<sequence length="200" mass="22014">MSVQKPIHICYYSNRCQWSRAFISEIGQTPWKGLFHYVCVDPSSSRPPLPSWLKKVPTLVLSGDPEPKTDSDVMNWLYEKKMMETQNISKNAGVPTPVAGAGGEPDPWNVQEQSSFSKGFGYSGLDVDTSTQGNGGETIPGAFSFLNGGASPGDRSQNSYNTGIESGRKKSKKEELFDKQMEAYQRERDLGTPRGPARAI</sequence>
<feature type="region of interest" description="Disordered" evidence="1">
    <location>
        <begin position="128"/>
        <end position="200"/>
    </location>
</feature>
<reference evidence="2" key="1">
    <citation type="journal article" date="2020" name="Nature">
        <title>Giant virus diversity and host interactions through global metagenomics.</title>
        <authorList>
            <person name="Schulz F."/>
            <person name="Roux S."/>
            <person name="Paez-Espino D."/>
            <person name="Jungbluth S."/>
            <person name="Walsh D.A."/>
            <person name="Denef V.J."/>
            <person name="McMahon K.D."/>
            <person name="Konstantinidis K.T."/>
            <person name="Eloe-Fadrosh E.A."/>
            <person name="Kyrpides N.C."/>
            <person name="Woyke T."/>
        </authorList>
    </citation>
    <scope>NUCLEOTIDE SEQUENCE</scope>
    <source>
        <strain evidence="2">GVMAG-S-1101172-89</strain>
    </source>
</reference>
<accession>A0A6C0K957</accession>
<dbReference type="AlphaFoldDB" id="A0A6C0K957"/>
<feature type="compositionally biased region" description="Basic and acidic residues" evidence="1">
    <location>
        <begin position="166"/>
        <end position="191"/>
    </location>
</feature>
<evidence type="ECO:0000313" key="2">
    <source>
        <dbReference type="EMBL" id="QHU12674.1"/>
    </source>
</evidence>
<dbReference type="EMBL" id="MN740808">
    <property type="protein sequence ID" value="QHU12674.1"/>
    <property type="molecule type" value="Genomic_DNA"/>
</dbReference>
<organism evidence="2">
    <name type="scientific">viral metagenome</name>
    <dbReference type="NCBI Taxonomy" id="1070528"/>
    <lineage>
        <taxon>unclassified sequences</taxon>
        <taxon>metagenomes</taxon>
        <taxon>organismal metagenomes</taxon>
    </lineage>
</organism>
<proteinExistence type="predicted"/>
<feature type="compositionally biased region" description="Polar residues" evidence="1">
    <location>
        <begin position="154"/>
        <end position="164"/>
    </location>
</feature>
<protein>
    <submittedName>
        <fullName evidence="2">Uncharacterized protein</fullName>
    </submittedName>
</protein>
<name>A0A6C0K957_9ZZZZ</name>